<dbReference type="InterPro" id="IPR035437">
    <property type="entry name" value="SNase_OB-fold_sf"/>
</dbReference>
<evidence type="ECO:0000313" key="3">
    <source>
        <dbReference type="EMBL" id="GGJ00292.1"/>
    </source>
</evidence>
<organism evidence="3 4">
    <name type="scientific">Neoroseomonas lacus</name>
    <dbReference type="NCBI Taxonomy" id="287609"/>
    <lineage>
        <taxon>Bacteria</taxon>
        <taxon>Pseudomonadati</taxon>
        <taxon>Pseudomonadota</taxon>
        <taxon>Alphaproteobacteria</taxon>
        <taxon>Acetobacterales</taxon>
        <taxon>Acetobacteraceae</taxon>
        <taxon>Neoroseomonas</taxon>
    </lineage>
</organism>
<reference evidence="3" key="1">
    <citation type="journal article" date="2014" name="Int. J. Syst. Evol. Microbiol.">
        <title>Complete genome sequence of Corynebacterium casei LMG S-19264T (=DSM 44701T), isolated from a smear-ripened cheese.</title>
        <authorList>
            <consortium name="US DOE Joint Genome Institute (JGI-PGF)"/>
            <person name="Walter F."/>
            <person name="Albersmeier A."/>
            <person name="Kalinowski J."/>
            <person name="Ruckert C."/>
        </authorList>
    </citation>
    <scope>NUCLEOTIDE SEQUENCE</scope>
    <source>
        <strain evidence="3">CGMCC 1.3617</strain>
    </source>
</reference>
<dbReference type="PROSITE" id="PS50830">
    <property type="entry name" value="TNASE_3"/>
    <property type="match status" value="1"/>
</dbReference>
<keyword evidence="1" id="KW-1133">Transmembrane helix</keyword>
<dbReference type="RefSeq" id="WP_229681029.1">
    <property type="nucleotide sequence ID" value="NZ_BMKW01000001.1"/>
</dbReference>
<evidence type="ECO:0000259" key="2">
    <source>
        <dbReference type="PROSITE" id="PS50830"/>
    </source>
</evidence>
<dbReference type="SMART" id="SM00318">
    <property type="entry name" value="SNc"/>
    <property type="match status" value="1"/>
</dbReference>
<keyword evidence="4" id="KW-1185">Reference proteome</keyword>
<dbReference type="SUPFAM" id="SSF50199">
    <property type="entry name" value="Staphylococcal nuclease"/>
    <property type="match status" value="1"/>
</dbReference>
<dbReference type="Proteomes" id="UP000661507">
    <property type="component" value="Unassembled WGS sequence"/>
</dbReference>
<comment type="caution">
    <text evidence="3">The sequence shown here is derived from an EMBL/GenBank/DDBJ whole genome shotgun (WGS) entry which is preliminary data.</text>
</comment>
<accession>A0A917NGY4</accession>
<name>A0A917NGY4_9PROT</name>
<dbReference type="Gene3D" id="2.40.50.90">
    <property type="match status" value="1"/>
</dbReference>
<dbReference type="Pfam" id="PF00565">
    <property type="entry name" value="SNase"/>
    <property type="match status" value="1"/>
</dbReference>
<evidence type="ECO:0000256" key="1">
    <source>
        <dbReference type="SAM" id="Phobius"/>
    </source>
</evidence>
<proteinExistence type="predicted"/>
<evidence type="ECO:0000313" key="4">
    <source>
        <dbReference type="Proteomes" id="UP000661507"/>
    </source>
</evidence>
<feature type="transmembrane region" description="Helical" evidence="1">
    <location>
        <begin position="36"/>
        <end position="57"/>
    </location>
</feature>
<reference evidence="3" key="2">
    <citation type="submission" date="2020-09" db="EMBL/GenBank/DDBJ databases">
        <authorList>
            <person name="Sun Q."/>
            <person name="Zhou Y."/>
        </authorList>
    </citation>
    <scope>NUCLEOTIDE SEQUENCE</scope>
    <source>
        <strain evidence="3">CGMCC 1.3617</strain>
    </source>
</reference>
<dbReference type="EMBL" id="BMKW01000001">
    <property type="protein sequence ID" value="GGJ00292.1"/>
    <property type="molecule type" value="Genomic_DNA"/>
</dbReference>
<gene>
    <name evidence="3" type="ORF">GCM10011320_03860</name>
</gene>
<dbReference type="InterPro" id="IPR016071">
    <property type="entry name" value="Staphylococal_nuclease_OB-fold"/>
</dbReference>
<dbReference type="PANTHER" id="PTHR12302">
    <property type="entry name" value="EBNA2 BINDING PROTEIN P100"/>
    <property type="match status" value="1"/>
</dbReference>
<dbReference type="AlphaFoldDB" id="A0A917NGY4"/>
<protein>
    <recommendedName>
        <fullName evidence="2">TNase-like domain-containing protein</fullName>
    </recommendedName>
</protein>
<keyword evidence="1" id="KW-0472">Membrane</keyword>
<keyword evidence="1" id="KW-0812">Transmembrane</keyword>
<feature type="domain" description="TNase-like" evidence="2">
    <location>
        <begin position="118"/>
        <end position="233"/>
    </location>
</feature>
<dbReference type="PANTHER" id="PTHR12302:SF26">
    <property type="entry name" value="BLR1266 PROTEIN"/>
    <property type="match status" value="1"/>
</dbReference>
<sequence length="247" mass="26764">MLFRRRKLPPELRQALTAAERAERVARRPGLWRRRLAMVLPGALVPSLLIIIGYLVWQPGRGAPPTIALPTVVTPSASQLPPMTRPAAPAIPRVIYGTTPPASEAAGPAGAFTVRVAVVDGDTLATGSDRLRINGIDAPEMHQMCERGGALYACGEAARAAMARIVGNGAVTCESIGVDRYSRRVVRCAGADGRDIAAALVAQGWAMAYREYSMDYVAQEETARAQGRGLWAGRFEAPWDWRHRQRQ</sequence>